<dbReference type="AlphaFoldDB" id="A0A5J4YSK7"/>
<proteinExistence type="predicted"/>
<evidence type="ECO:0000313" key="1">
    <source>
        <dbReference type="EMBL" id="KAA8493417.1"/>
    </source>
</evidence>
<dbReference type="Proteomes" id="UP000324585">
    <property type="component" value="Unassembled WGS sequence"/>
</dbReference>
<comment type="caution">
    <text evidence="1">The sequence shown here is derived from an EMBL/GenBank/DDBJ whole genome shotgun (WGS) entry which is preliminary data.</text>
</comment>
<sequence length="113" mass="12543">MVVSVHDVKKRGYDELAVQDGAWERGLMQIWRSAECAGVDVPSPDLGLSDCGSQVLSFTFWLTLFDKTSTFIVIRLHTIAQCDNPFTGSHSIASKPCVPISSGLHSYSFHVWR</sequence>
<gene>
    <name evidence="1" type="ORF">FVE85_8862</name>
</gene>
<evidence type="ECO:0000313" key="2">
    <source>
        <dbReference type="Proteomes" id="UP000324585"/>
    </source>
</evidence>
<dbReference type="EMBL" id="VRMN01000007">
    <property type="protein sequence ID" value="KAA8493417.1"/>
    <property type="molecule type" value="Genomic_DNA"/>
</dbReference>
<protein>
    <submittedName>
        <fullName evidence="1">Uncharacterized protein</fullName>
    </submittedName>
</protein>
<organism evidence="1 2">
    <name type="scientific">Porphyridium purpureum</name>
    <name type="common">Red alga</name>
    <name type="synonym">Porphyridium cruentum</name>
    <dbReference type="NCBI Taxonomy" id="35688"/>
    <lineage>
        <taxon>Eukaryota</taxon>
        <taxon>Rhodophyta</taxon>
        <taxon>Bangiophyceae</taxon>
        <taxon>Porphyridiales</taxon>
        <taxon>Porphyridiaceae</taxon>
        <taxon>Porphyridium</taxon>
    </lineage>
</organism>
<accession>A0A5J4YSK7</accession>
<name>A0A5J4YSK7_PORPP</name>
<reference evidence="2" key="1">
    <citation type="journal article" date="2019" name="Nat. Commun.">
        <title>Expansion of phycobilisome linker gene families in mesophilic red algae.</title>
        <authorList>
            <person name="Lee J."/>
            <person name="Kim D."/>
            <person name="Bhattacharya D."/>
            <person name="Yoon H.S."/>
        </authorList>
    </citation>
    <scope>NUCLEOTIDE SEQUENCE [LARGE SCALE GENOMIC DNA]</scope>
    <source>
        <strain evidence="2">CCMP 1328</strain>
    </source>
</reference>
<keyword evidence="2" id="KW-1185">Reference proteome</keyword>